<name>X1MR21_9ZZZZ</name>
<dbReference type="InterPro" id="IPR011014">
    <property type="entry name" value="MscS_channel_TM-2"/>
</dbReference>
<dbReference type="Pfam" id="PF00924">
    <property type="entry name" value="MS_channel_2nd"/>
    <property type="match status" value="1"/>
</dbReference>
<keyword evidence="3" id="KW-1133">Transmembrane helix</keyword>
<comment type="subcellular location">
    <subcellularLocation>
        <location evidence="1">Cell membrane</location>
    </subcellularLocation>
</comment>
<evidence type="ECO:0000259" key="5">
    <source>
        <dbReference type="Pfam" id="PF21088"/>
    </source>
</evidence>
<keyword evidence="2" id="KW-1003">Cell membrane</keyword>
<feature type="transmembrane region" description="Helical" evidence="3">
    <location>
        <begin position="45"/>
        <end position="67"/>
    </location>
</feature>
<dbReference type="PANTHER" id="PTHR30460:SF0">
    <property type="entry name" value="MODERATE CONDUCTANCE MECHANOSENSITIVE CHANNEL YBIO"/>
    <property type="match status" value="1"/>
</dbReference>
<feature type="domain" description="Mechanosensitive ion channel transmembrane helices 2/3" evidence="5">
    <location>
        <begin position="29"/>
        <end position="64"/>
    </location>
</feature>
<dbReference type="InterPro" id="IPR006685">
    <property type="entry name" value="MscS_channel_2nd"/>
</dbReference>
<dbReference type="Gene3D" id="1.10.287.1260">
    <property type="match status" value="1"/>
</dbReference>
<protein>
    <recommendedName>
        <fullName evidence="7">Mechanosensitive ion channel inner membrane domain-containing protein</fullName>
    </recommendedName>
</protein>
<dbReference type="EMBL" id="BARV01027135">
    <property type="protein sequence ID" value="GAI34092.1"/>
    <property type="molecule type" value="Genomic_DNA"/>
</dbReference>
<evidence type="ECO:0000256" key="1">
    <source>
        <dbReference type="ARBA" id="ARBA00004236"/>
    </source>
</evidence>
<keyword evidence="3" id="KW-0472">Membrane</keyword>
<dbReference type="InterPro" id="IPR049142">
    <property type="entry name" value="MS_channel_1st"/>
</dbReference>
<evidence type="ECO:0008006" key="7">
    <source>
        <dbReference type="Google" id="ProtNLM"/>
    </source>
</evidence>
<evidence type="ECO:0000313" key="6">
    <source>
        <dbReference type="EMBL" id="GAI34092.1"/>
    </source>
</evidence>
<proteinExistence type="predicted"/>
<feature type="non-terminal residue" evidence="6">
    <location>
        <position position="1"/>
    </location>
</feature>
<evidence type="ECO:0000256" key="3">
    <source>
        <dbReference type="SAM" id="Phobius"/>
    </source>
</evidence>
<dbReference type="GO" id="GO:0005886">
    <property type="term" value="C:plasma membrane"/>
    <property type="evidence" value="ECO:0007669"/>
    <property type="project" value="UniProtKB-SubCell"/>
</dbReference>
<dbReference type="PANTHER" id="PTHR30460">
    <property type="entry name" value="MODERATE CONDUCTANCE MECHANOSENSITIVE CHANNEL YBIO"/>
    <property type="match status" value="1"/>
</dbReference>
<dbReference type="InterPro" id="IPR045276">
    <property type="entry name" value="YbiO_bact"/>
</dbReference>
<reference evidence="6" key="1">
    <citation type="journal article" date="2014" name="Front. Microbiol.">
        <title>High frequency of phylogenetically diverse reductive dehalogenase-homologous genes in deep subseafloor sedimentary metagenomes.</title>
        <authorList>
            <person name="Kawai M."/>
            <person name="Futagami T."/>
            <person name="Toyoda A."/>
            <person name="Takaki Y."/>
            <person name="Nishi S."/>
            <person name="Hori S."/>
            <person name="Arai W."/>
            <person name="Tsubouchi T."/>
            <person name="Morono Y."/>
            <person name="Uchiyama I."/>
            <person name="Ito T."/>
            <person name="Fujiyama A."/>
            <person name="Inagaki F."/>
            <person name="Takami H."/>
        </authorList>
    </citation>
    <scope>NUCLEOTIDE SEQUENCE</scope>
    <source>
        <strain evidence="6">Expedition CK06-06</strain>
    </source>
</reference>
<sequence length="93" mass="9929">RMKRKPEIEIQKRSRTISNVITSTIGIMIGIVVLFTILAEVGINIGPALASLGILGLAISFGAQSLIKDLINGIFILMENQYGVGDVAKTSCL</sequence>
<feature type="domain" description="Mechanosensitive ion channel MscS" evidence="4">
    <location>
        <begin position="66"/>
        <end position="87"/>
    </location>
</feature>
<comment type="caution">
    <text evidence="6">The sequence shown here is derived from an EMBL/GenBank/DDBJ whole genome shotgun (WGS) entry which is preliminary data.</text>
</comment>
<dbReference type="AlphaFoldDB" id="X1MR21"/>
<dbReference type="Pfam" id="PF21088">
    <property type="entry name" value="MS_channel_1st"/>
    <property type="match status" value="1"/>
</dbReference>
<evidence type="ECO:0000256" key="2">
    <source>
        <dbReference type="ARBA" id="ARBA00022475"/>
    </source>
</evidence>
<feature type="transmembrane region" description="Helical" evidence="3">
    <location>
        <begin position="20"/>
        <end position="39"/>
    </location>
</feature>
<accession>X1MR21</accession>
<evidence type="ECO:0000259" key="4">
    <source>
        <dbReference type="Pfam" id="PF00924"/>
    </source>
</evidence>
<organism evidence="6">
    <name type="scientific">marine sediment metagenome</name>
    <dbReference type="NCBI Taxonomy" id="412755"/>
    <lineage>
        <taxon>unclassified sequences</taxon>
        <taxon>metagenomes</taxon>
        <taxon>ecological metagenomes</taxon>
    </lineage>
</organism>
<dbReference type="SUPFAM" id="SSF82861">
    <property type="entry name" value="Mechanosensitive channel protein MscS (YggB), transmembrane region"/>
    <property type="match status" value="1"/>
</dbReference>
<gene>
    <name evidence="6" type="ORF">S06H3_43719</name>
</gene>
<dbReference type="GO" id="GO:0008381">
    <property type="term" value="F:mechanosensitive monoatomic ion channel activity"/>
    <property type="evidence" value="ECO:0007669"/>
    <property type="project" value="InterPro"/>
</dbReference>
<keyword evidence="3" id="KW-0812">Transmembrane</keyword>